<dbReference type="Pfam" id="PF13904">
    <property type="entry name" value="CCDC34"/>
    <property type="match status" value="1"/>
</dbReference>
<keyword evidence="4" id="KW-1185">Reference proteome</keyword>
<accession>A0A553R4H4</accession>
<organism evidence="3 4">
    <name type="scientific">Danionella cerebrum</name>
    <dbReference type="NCBI Taxonomy" id="2873325"/>
    <lineage>
        <taxon>Eukaryota</taxon>
        <taxon>Metazoa</taxon>
        <taxon>Chordata</taxon>
        <taxon>Craniata</taxon>
        <taxon>Vertebrata</taxon>
        <taxon>Euteleostomi</taxon>
        <taxon>Actinopterygii</taxon>
        <taxon>Neopterygii</taxon>
        <taxon>Teleostei</taxon>
        <taxon>Ostariophysi</taxon>
        <taxon>Cypriniformes</taxon>
        <taxon>Danionidae</taxon>
        <taxon>Danioninae</taxon>
        <taxon>Danionella</taxon>
    </lineage>
</organism>
<name>A0A553R4H4_9TELE</name>
<protein>
    <recommendedName>
        <fullName evidence="2">Coiled-coil domain-containing protein</fullName>
    </recommendedName>
</protein>
<dbReference type="STRING" id="623744.A0A553R4H4"/>
<reference evidence="3 4" key="1">
    <citation type="journal article" date="2019" name="Sci. Data">
        <title>Hybrid genome assembly and annotation of Danionella translucida.</title>
        <authorList>
            <person name="Kadobianskyi M."/>
            <person name="Schulze L."/>
            <person name="Schuelke M."/>
            <person name="Judkewitz B."/>
        </authorList>
    </citation>
    <scope>NUCLEOTIDE SEQUENCE [LARGE SCALE GENOMIC DNA]</scope>
    <source>
        <strain evidence="3 4">Bolton</strain>
    </source>
</reference>
<feature type="compositionally biased region" description="Basic and acidic residues" evidence="1">
    <location>
        <begin position="209"/>
        <end position="242"/>
    </location>
</feature>
<proteinExistence type="predicted"/>
<feature type="region of interest" description="Disordered" evidence="1">
    <location>
        <begin position="209"/>
        <end position="320"/>
    </location>
</feature>
<feature type="compositionally biased region" description="Polar residues" evidence="1">
    <location>
        <begin position="255"/>
        <end position="273"/>
    </location>
</feature>
<dbReference type="Proteomes" id="UP000316079">
    <property type="component" value="Unassembled WGS sequence"/>
</dbReference>
<gene>
    <name evidence="3" type="ORF">DNTS_001465</name>
</gene>
<dbReference type="PANTHER" id="PTHR23247">
    <property type="entry name" value="NY-REN-41 ANTIGEN L15 -RELATED"/>
    <property type="match status" value="1"/>
</dbReference>
<feature type="compositionally biased region" description="Polar residues" evidence="1">
    <location>
        <begin position="294"/>
        <end position="303"/>
    </location>
</feature>
<evidence type="ECO:0000259" key="2">
    <source>
        <dbReference type="Pfam" id="PF13904"/>
    </source>
</evidence>
<dbReference type="InterPro" id="IPR025259">
    <property type="entry name" value="CCDC34/181"/>
</dbReference>
<evidence type="ECO:0000313" key="3">
    <source>
        <dbReference type="EMBL" id="TRY97063.1"/>
    </source>
</evidence>
<feature type="domain" description="Coiled-coil" evidence="2">
    <location>
        <begin position="102"/>
        <end position="268"/>
    </location>
</feature>
<evidence type="ECO:0000313" key="4">
    <source>
        <dbReference type="Proteomes" id="UP000316079"/>
    </source>
</evidence>
<dbReference type="PANTHER" id="PTHR23247:SF2">
    <property type="entry name" value="COILED-COIL DOMAIN-CONTAINING PROTEIN 34"/>
    <property type="match status" value="1"/>
</dbReference>
<dbReference type="OrthoDB" id="5981665at2759"/>
<dbReference type="InterPro" id="IPR045323">
    <property type="entry name" value="CCDC34"/>
</dbReference>
<dbReference type="EMBL" id="SRMA01025243">
    <property type="protein sequence ID" value="TRY97063.1"/>
    <property type="molecule type" value="Genomic_DNA"/>
</dbReference>
<feature type="compositionally biased region" description="Basic and acidic residues" evidence="1">
    <location>
        <begin position="304"/>
        <end position="320"/>
    </location>
</feature>
<evidence type="ECO:0000256" key="1">
    <source>
        <dbReference type="SAM" id="MobiDB-lite"/>
    </source>
</evidence>
<dbReference type="AlphaFoldDB" id="A0A553R4H4"/>
<sequence length="320" mass="37532">MSTFPSSSSKSLTSTPLKSRNIVSENVLQRSRSVDSAEDSTSSLLSPIYHDSFELSEEEPDQFQPIHNISVTLNEDVTADSPSREKLDRADLVERISSSEVKLSAWEQWIVDKAKEDRINKQQKAMERCFQELTLKEKQIAKEKEQQKKKVTSDGKIQEWLQMKREQEKKDKQAKEFQKSREQLNEETRRAEIERKAQEKYKLWLRRKKSEEEERKLKEKEKAFRREAEERERRERAEESFKEWLNGVKTKQKLNRQCSASSAAHPQPSTRANATEELGQEESDRSSEEPVDTLSHSQSQRDTQLQREETQGIRKNKTTD</sequence>
<feature type="region of interest" description="Disordered" evidence="1">
    <location>
        <begin position="141"/>
        <end position="192"/>
    </location>
</feature>
<comment type="caution">
    <text evidence="3">The sequence shown here is derived from an EMBL/GenBank/DDBJ whole genome shotgun (WGS) entry which is preliminary data.</text>
</comment>